<keyword evidence="4" id="KW-1185">Reference proteome</keyword>
<evidence type="ECO:0000313" key="3">
    <source>
        <dbReference type="EMBL" id="CAI9093615.1"/>
    </source>
</evidence>
<dbReference type="EMBL" id="OX459119">
    <property type="protein sequence ID" value="CAI9093615.1"/>
    <property type="molecule type" value="Genomic_DNA"/>
</dbReference>
<evidence type="ECO:0000256" key="1">
    <source>
        <dbReference type="SAM" id="SignalP"/>
    </source>
</evidence>
<reference evidence="3" key="1">
    <citation type="submission" date="2023-03" db="EMBL/GenBank/DDBJ databases">
        <authorList>
            <person name="Julca I."/>
        </authorList>
    </citation>
    <scope>NUCLEOTIDE SEQUENCE</scope>
</reference>
<protein>
    <submittedName>
        <fullName evidence="3">OLC1v1029162C1</fullName>
    </submittedName>
</protein>
<dbReference type="Proteomes" id="UP001161247">
    <property type="component" value="Chromosome 2"/>
</dbReference>
<sequence>MVVKLMAVLSFQTALFLIIGHVVLGNQLEAASDAVIKSIQSEDGDVIDCVDIYKQPALNHPALRNHKIQMEPSYVPPPTIDQTTRKINRAKGKENKESKWIKQIWHKNGSCPQGTVPIRRKTQTKDKALPIVSRTNKSSFNLSKHELSQSNKGLLRPNHAMSFLGAKGEYLGARGDIAVYNPSVERFDEYTLSDISVENGDDHNFEAVRSGWMVNPTFYGDKQTRLFTYWTADGSQNTGCFDYVCPGFVQVNNDIALGAAIEQISKPSYNEPAQVMKVLLYKDLATDHWWVSVDDKNIGYWPKELFRKLSYEVERVQWGGDVYSTRLETQPHTATAMGSGAYSSPTDWLTGSIRRIKVLLNTTVWAFPNYAYTYADQVKCYDFYIQLAADDPIFYYGGPGSGGQASKCQ</sequence>
<gene>
    <name evidence="3" type="ORF">OLC1_LOCUS4978</name>
</gene>
<dbReference type="InterPro" id="IPR004314">
    <property type="entry name" value="Neprosin"/>
</dbReference>
<organism evidence="3 4">
    <name type="scientific">Oldenlandia corymbosa var. corymbosa</name>
    <dbReference type="NCBI Taxonomy" id="529605"/>
    <lineage>
        <taxon>Eukaryota</taxon>
        <taxon>Viridiplantae</taxon>
        <taxon>Streptophyta</taxon>
        <taxon>Embryophyta</taxon>
        <taxon>Tracheophyta</taxon>
        <taxon>Spermatophyta</taxon>
        <taxon>Magnoliopsida</taxon>
        <taxon>eudicotyledons</taxon>
        <taxon>Gunneridae</taxon>
        <taxon>Pentapetalae</taxon>
        <taxon>asterids</taxon>
        <taxon>lamiids</taxon>
        <taxon>Gentianales</taxon>
        <taxon>Rubiaceae</taxon>
        <taxon>Rubioideae</taxon>
        <taxon>Spermacoceae</taxon>
        <taxon>Hedyotis-Oldenlandia complex</taxon>
        <taxon>Oldenlandia</taxon>
    </lineage>
</organism>
<feature type="signal peptide" evidence="1">
    <location>
        <begin position="1"/>
        <end position="25"/>
    </location>
</feature>
<name>A0AAV1CFA2_OLDCO</name>
<dbReference type="Gene3D" id="3.90.1320.10">
    <property type="entry name" value="Outer-capsid protein sigma 3, large lobe"/>
    <property type="match status" value="1"/>
</dbReference>
<accession>A0AAV1CFA2</accession>
<dbReference type="Pfam" id="PF14365">
    <property type="entry name" value="Neprosin_AP"/>
    <property type="match status" value="1"/>
</dbReference>
<dbReference type="PANTHER" id="PTHR31589">
    <property type="entry name" value="PROTEIN, PUTATIVE (DUF239)-RELATED-RELATED"/>
    <property type="match status" value="1"/>
</dbReference>
<proteinExistence type="predicted"/>
<dbReference type="Pfam" id="PF03080">
    <property type="entry name" value="Neprosin"/>
    <property type="match status" value="1"/>
</dbReference>
<feature type="chain" id="PRO_5043965068" evidence="1">
    <location>
        <begin position="26"/>
        <end position="409"/>
    </location>
</feature>
<dbReference type="AlphaFoldDB" id="A0AAV1CFA2"/>
<evidence type="ECO:0000313" key="4">
    <source>
        <dbReference type="Proteomes" id="UP001161247"/>
    </source>
</evidence>
<dbReference type="InterPro" id="IPR053168">
    <property type="entry name" value="Glutamic_endopeptidase"/>
</dbReference>
<dbReference type="PANTHER" id="PTHR31589:SF111">
    <property type="entry name" value="NEPROSIN DOMAIN-CONTAINING PROTEIN"/>
    <property type="match status" value="1"/>
</dbReference>
<dbReference type="InterPro" id="IPR025521">
    <property type="entry name" value="Neprosin_propep"/>
</dbReference>
<evidence type="ECO:0000259" key="2">
    <source>
        <dbReference type="PROSITE" id="PS52045"/>
    </source>
</evidence>
<dbReference type="PROSITE" id="PS52045">
    <property type="entry name" value="NEPROSIN_PEP_CD"/>
    <property type="match status" value="1"/>
</dbReference>
<keyword evidence="1" id="KW-0732">Signal</keyword>
<feature type="domain" description="Neprosin PEP catalytic" evidence="2">
    <location>
        <begin position="151"/>
        <end position="409"/>
    </location>
</feature>